<dbReference type="Proteomes" id="UP000006698">
    <property type="component" value="Chromosome"/>
</dbReference>
<dbReference type="Pfam" id="PF23186">
    <property type="entry name" value="DUF7059"/>
    <property type="match status" value="1"/>
</dbReference>
<name>A0AB72VBQ1_CORGB</name>
<keyword evidence="4" id="KW-0949">S-adenosyl-L-methionine</keyword>
<dbReference type="GO" id="GO:0008757">
    <property type="term" value="F:S-adenosylmethionine-dependent methyltransferase activity"/>
    <property type="evidence" value="ECO:0007669"/>
    <property type="project" value="TreeGrafter"/>
</dbReference>
<dbReference type="InterPro" id="IPR029063">
    <property type="entry name" value="SAM-dependent_MTases_sf"/>
</dbReference>
<evidence type="ECO:0000256" key="3">
    <source>
        <dbReference type="ARBA" id="ARBA00022679"/>
    </source>
</evidence>
<dbReference type="InterPro" id="IPR002052">
    <property type="entry name" value="DNA_methylase_N6_adenine_CS"/>
</dbReference>
<comment type="similarity">
    <text evidence="1">Belongs to the eukaryotic/archaeal PrmC-related family.</text>
</comment>
<keyword evidence="3" id="KW-0808">Transferase</keyword>
<dbReference type="GO" id="GO:0035657">
    <property type="term" value="C:eRF1 methyltransferase complex"/>
    <property type="evidence" value="ECO:0007669"/>
    <property type="project" value="TreeGrafter"/>
</dbReference>
<dbReference type="InterPro" id="IPR052190">
    <property type="entry name" value="Euk-Arch_PrmC-MTase"/>
</dbReference>
<evidence type="ECO:0000259" key="8">
    <source>
        <dbReference type="Pfam" id="PF25004"/>
    </source>
</evidence>
<dbReference type="EMBL" id="AP009044">
    <property type="protein sequence ID" value="BAF54741.1"/>
    <property type="molecule type" value="Genomic_DNA"/>
</dbReference>
<dbReference type="GO" id="GO:0008276">
    <property type="term" value="F:protein methyltransferase activity"/>
    <property type="evidence" value="ECO:0007669"/>
    <property type="project" value="TreeGrafter"/>
</dbReference>
<dbReference type="InterPro" id="IPR056684">
    <property type="entry name" value="DUF7782"/>
</dbReference>
<dbReference type="InterPro" id="IPR055487">
    <property type="entry name" value="DUF7059"/>
</dbReference>
<accession>A0AB72VBQ1</accession>
<dbReference type="GO" id="GO:0008170">
    <property type="term" value="F:N-methyltransferase activity"/>
    <property type="evidence" value="ECO:0007669"/>
    <property type="project" value="UniProtKB-ARBA"/>
</dbReference>
<dbReference type="Pfam" id="PF25004">
    <property type="entry name" value="DUF7782"/>
    <property type="match status" value="1"/>
</dbReference>
<protein>
    <recommendedName>
        <fullName evidence="10">rRNA methyltransferase</fullName>
    </recommendedName>
</protein>
<dbReference type="Gene3D" id="3.40.50.150">
    <property type="entry name" value="Vaccinia Virus protein VP39"/>
    <property type="match status" value="1"/>
</dbReference>
<evidence type="ECO:0000313" key="9">
    <source>
        <dbReference type="EMBL" id="BAF54741.1"/>
    </source>
</evidence>
<dbReference type="CDD" id="cd02440">
    <property type="entry name" value="AdoMet_MTases"/>
    <property type="match status" value="1"/>
</dbReference>
<dbReference type="GO" id="GO:0032259">
    <property type="term" value="P:methylation"/>
    <property type="evidence" value="ECO:0007669"/>
    <property type="project" value="UniProtKB-KW"/>
</dbReference>
<evidence type="ECO:0008006" key="10">
    <source>
        <dbReference type="Google" id="ProtNLM"/>
    </source>
</evidence>
<dbReference type="PROSITE" id="PS00092">
    <property type="entry name" value="N6_MTASE"/>
    <property type="match status" value="1"/>
</dbReference>
<dbReference type="SUPFAM" id="SSF53335">
    <property type="entry name" value="S-adenosyl-L-methionine-dependent methyltransferases"/>
    <property type="match status" value="1"/>
</dbReference>
<organism evidence="9">
    <name type="scientific">Corynebacterium glutamicum (strain R)</name>
    <dbReference type="NCBI Taxonomy" id="340322"/>
    <lineage>
        <taxon>Bacteria</taxon>
        <taxon>Bacillati</taxon>
        <taxon>Actinomycetota</taxon>
        <taxon>Actinomycetes</taxon>
        <taxon>Mycobacteriales</taxon>
        <taxon>Corynebacteriaceae</taxon>
        <taxon>Corynebacterium</taxon>
    </lineage>
</organism>
<dbReference type="Pfam" id="PF05175">
    <property type="entry name" value="MTS"/>
    <property type="match status" value="1"/>
</dbReference>
<dbReference type="PANTHER" id="PTHR45875:SF1">
    <property type="entry name" value="METHYLTRANSFERASE N6AMT1"/>
    <property type="match status" value="1"/>
</dbReference>
<reference evidence="9" key="1">
    <citation type="journal article" date="2007" name="Microbiology">
        <title>Comparative analysis of the Corynebacterium glutamicum group and complete genome sequence of strain R.</title>
        <authorList>
            <person name="Yukawa H."/>
            <person name="Omumasaba C.A."/>
            <person name="Nonaka H."/>
            <person name="Kos P."/>
            <person name="Okai N."/>
            <person name="Suzuki N."/>
            <person name="Suda M."/>
            <person name="Tsuge Y."/>
            <person name="Watanabe J."/>
            <person name="Ikeda Y."/>
            <person name="Vertes A.A."/>
            <person name="Inui M."/>
        </authorList>
    </citation>
    <scope>NUCLEOTIDE SEQUENCE</scope>
    <source>
        <strain evidence="9">R</strain>
    </source>
</reference>
<dbReference type="GO" id="GO:0003676">
    <property type="term" value="F:nucleic acid binding"/>
    <property type="evidence" value="ECO:0007669"/>
    <property type="project" value="InterPro"/>
</dbReference>
<evidence type="ECO:0000259" key="6">
    <source>
        <dbReference type="Pfam" id="PF05175"/>
    </source>
</evidence>
<gene>
    <name evidence="9" type="ordered locus">cgR_1747</name>
</gene>
<dbReference type="KEGG" id="cgt:cgR_1747"/>
<dbReference type="AlphaFoldDB" id="A0AB72VBQ1"/>
<proteinExistence type="inferred from homology"/>
<evidence type="ECO:0000256" key="1">
    <source>
        <dbReference type="ARBA" id="ARBA00006149"/>
    </source>
</evidence>
<feature type="region of interest" description="Disordered" evidence="5">
    <location>
        <begin position="1"/>
        <end position="21"/>
    </location>
</feature>
<keyword evidence="2" id="KW-0489">Methyltransferase</keyword>
<feature type="domain" description="Methyltransferase small" evidence="6">
    <location>
        <begin position="158"/>
        <end position="249"/>
    </location>
</feature>
<evidence type="ECO:0000256" key="4">
    <source>
        <dbReference type="ARBA" id="ARBA00022691"/>
    </source>
</evidence>
<evidence type="ECO:0000256" key="2">
    <source>
        <dbReference type="ARBA" id="ARBA00022603"/>
    </source>
</evidence>
<evidence type="ECO:0000259" key="7">
    <source>
        <dbReference type="Pfam" id="PF23186"/>
    </source>
</evidence>
<dbReference type="PANTHER" id="PTHR45875">
    <property type="entry name" value="METHYLTRANSFERASE N6AMT1"/>
    <property type="match status" value="1"/>
</dbReference>
<feature type="domain" description="DUF7782" evidence="8">
    <location>
        <begin position="401"/>
        <end position="519"/>
    </location>
</feature>
<evidence type="ECO:0000256" key="5">
    <source>
        <dbReference type="SAM" id="MobiDB-lite"/>
    </source>
</evidence>
<sequence length="525" mass="57013">MMESSSMLRKKKTPMTMTRTPLTQAAATLKARFREIGYTTSGINNVLGPDFVAAMHAGQPAAVRFHLDSLPESDLNLALRAFVLRDQVRVEKLAALLGEALKTLVDAALVEISGEYAQFLIDIRPHLIAGRQQWVFSDADASMTQHVPGPDHVLGVGAASLSLLQATPTSPTGSVLDLGTGSGIQVLGQAGAAQEIIATDVHPRALDFAEATLVDSGIPTQLVEGSWFEPVRGRTFDRIIANPPFVVGPPEIGHVYRDSGMDLDGATALVVKEACAHLNPGGTAHLLGAWVHSADQSWQQRVAEWLPDNGYVAWVIERDAVSPAQYVGTWLSDESLDLRSPEAAARTTAWLNHFEKAKVQGVGFGFIAIQRLEEDEADEKSDILAESMTQYFEDPLGPEIEEYFTRTAWLREQTRDSILSSRFKVRPGVAREQISLADAEESMGFSPVTLRLTRTDGPRWSHDVDEHVASIVAGLNPHGLPFEEILEMYAMAQGIEGESLHNGAIAALVDLIRHGLVLPADLLDS</sequence>
<feature type="domain" description="DUF7059" evidence="7">
    <location>
        <begin position="36"/>
        <end position="115"/>
    </location>
</feature>
<dbReference type="InterPro" id="IPR007848">
    <property type="entry name" value="Small_mtfrase_dom"/>
</dbReference>